<dbReference type="Gene3D" id="3.90.180.10">
    <property type="entry name" value="Medium-chain alcohol dehydrogenases, catalytic domain"/>
    <property type="match status" value="1"/>
</dbReference>
<dbReference type="Pfam" id="PF08240">
    <property type="entry name" value="ADH_N"/>
    <property type="match status" value="1"/>
</dbReference>
<dbReference type="InterPro" id="IPR020843">
    <property type="entry name" value="ER"/>
</dbReference>
<proteinExistence type="predicted"/>
<evidence type="ECO:0000313" key="2">
    <source>
        <dbReference type="EMBL" id="GAA1806988.1"/>
    </source>
</evidence>
<dbReference type="Pfam" id="PF13602">
    <property type="entry name" value="ADH_zinc_N_2"/>
    <property type="match status" value="1"/>
</dbReference>
<dbReference type="SUPFAM" id="SSF50129">
    <property type="entry name" value="GroES-like"/>
    <property type="match status" value="1"/>
</dbReference>
<dbReference type="RefSeq" id="WP_344294853.1">
    <property type="nucleotide sequence ID" value="NZ_BAAANJ010000004.1"/>
</dbReference>
<evidence type="ECO:0000259" key="1">
    <source>
        <dbReference type="SMART" id="SM00829"/>
    </source>
</evidence>
<dbReference type="EMBL" id="BAAANJ010000004">
    <property type="protein sequence ID" value="GAA1806988.1"/>
    <property type="molecule type" value="Genomic_DNA"/>
</dbReference>
<dbReference type="PANTHER" id="PTHR11695">
    <property type="entry name" value="ALCOHOL DEHYDROGENASE RELATED"/>
    <property type="match status" value="1"/>
</dbReference>
<dbReference type="InterPro" id="IPR011032">
    <property type="entry name" value="GroES-like_sf"/>
</dbReference>
<accession>A0ABP4YA99</accession>
<dbReference type="Proteomes" id="UP001500002">
    <property type="component" value="Unassembled WGS sequence"/>
</dbReference>
<dbReference type="PANTHER" id="PTHR11695:SF294">
    <property type="entry name" value="RETICULON-4-INTERACTING PROTEIN 1, MITOCHONDRIAL"/>
    <property type="match status" value="1"/>
</dbReference>
<comment type="caution">
    <text evidence="2">The sequence shown here is derived from an EMBL/GenBank/DDBJ whole genome shotgun (WGS) entry which is preliminary data.</text>
</comment>
<dbReference type="SUPFAM" id="SSF51735">
    <property type="entry name" value="NAD(P)-binding Rossmann-fold domains"/>
    <property type="match status" value="1"/>
</dbReference>
<sequence>MTDTMRALVIDRTGDAGELHLAEVPAARRVIDEVLVRVVAAGVNPIDVKTRAGRGVSAELRFPAVLGFDFAGVIEATSHGAHPLQPGDHVYGMARVPRGGGSYAELVAATSLSVAPKPTSLDFVQAAAVPLAALTAWGAVVDTARVHDGQRMLVHAGAGGVGHFAVQFAAYFGATVTTTGSPRNAEFLRELGAHRVIDYTSERFDEVVGDQDVVIDLIGNVQDDTGTRSLDVLRPGGLIVNIPTASWPTMAADAEARGIRATGYSVVPDARTLAVISRLIDDGAVRVHVDRELPLEQGAEAHRLLEAGHVRGKVVLRVAPDPIPPVE</sequence>
<reference evidence="3" key="1">
    <citation type="journal article" date="2019" name="Int. J. Syst. Evol. Microbiol.">
        <title>The Global Catalogue of Microorganisms (GCM) 10K type strain sequencing project: providing services to taxonomists for standard genome sequencing and annotation.</title>
        <authorList>
            <consortium name="The Broad Institute Genomics Platform"/>
            <consortium name="The Broad Institute Genome Sequencing Center for Infectious Disease"/>
            <person name="Wu L."/>
            <person name="Ma J."/>
        </authorList>
    </citation>
    <scope>NUCLEOTIDE SEQUENCE [LARGE SCALE GENOMIC DNA]</scope>
    <source>
        <strain evidence="3">JCM 14322</strain>
    </source>
</reference>
<name>A0ABP4YA99_9MICO</name>
<dbReference type="Gene3D" id="3.40.50.720">
    <property type="entry name" value="NAD(P)-binding Rossmann-like Domain"/>
    <property type="match status" value="1"/>
</dbReference>
<dbReference type="InterPro" id="IPR036291">
    <property type="entry name" value="NAD(P)-bd_dom_sf"/>
</dbReference>
<protein>
    <submittedName>
        <fullName evidence="2">NADP-dependent oxidoreductase</fullName>
    </submittedName>
</protein>
<dbReference type="InterPro" id="IPR050700">
    <property type="entry name" value="YIM1/Zinc_Alcohol_DH_Fams"/>
</dbReference>
<evidence type="ECO:0000313" key="3">
    <source>
        <dbReference type="Proteomes" id="UP001500002"/>
    </source>
</evidence>
<gene>
    <name evidence="2" type="ORF">GCM10009749_14080</name>
</gene>
<organism evidence="2 3">
    <name type="scientific">Agromyces neolithicus</name>
    <dbReference type="NCBI Taxonomy" id="269420"/>
    <lineage>
        <taxon>Bacteria</taxon>
        <taxon>Bacillati</taxon>
        <taxon>Actinomycetota</taxon>
        <taxon>Actinomycetes</taxon>
        <taxon>Micrococcales</taxon>
        <taxon>Microbacteriaceae</taxon>
        <taxon>Agromyces</taxon>
    </lineage>
</organism>
<keyword evidence="3" id="KW-1185">Reference proteome</keyword>
<dbReference type="InterPro" id="IPR013154">
    <property type="entry name" value="ADH-like_N"/>
</dbReference>
<feature type="domain" description="Enoyl reductase (ER)" evidence="1">
    <location>
        <begin position="14"/>
        <end position="316"/>
    </location>
</feature>
<dbReference type="SMART" id="SM00829">
    <property type="entry name" value="PKS_ER"/>
    <property type="match status" value="1"/>
</dbReference>
<dbReference type="CDD" id="cd05289">
    <property type="entry name" value="MDR_like_2"/>
    <property type="match status" value="1"/>
</dbReference>